<evidence type="ECO:0000256" key="3">
    <source>
        <dbReference type="ARBA" id="ARBA00022448"/>
    </source>
</evidence>
<name>A0A327ZCF9_9ACTN</name>
<feature type="transmembrane region" description="Helical" evidence="7">
    <location>
        <begin position="353"/>
        <end position="376"/>
    </location>
</feature>
<evidence type="ECO:0000256" key="5">
    <source>
        <dbReference type="ARBA" id="ARBA00022989"/>
    </source>
</evidence>
<dbReference type="SUPFAM" id="SSF103473">
    <property type="entry name" value="MFS general substrate transporter"/>
    <property type="match status" value="1"/>
</dbReference>
<dbReference type="PANTHER" id="PTHR19432:SF35">
    <property type="entry name" value="SOLUTE CARRIER FAMILY 45 MEMBER 3 ISOFORM X1"/>
    <property type="match status" value="1"/>
</dbReference>
<comment type="caution">
    <text evidence="9">The sequence shown here is derived from an EMBL/GenBank/DDBJ whole genome shotgun (WGS) entry which is preliminary data.</text>
</comment>
<evidence type="ECO:0000256" key="2">
    <source>
        <dbReference type="ARBA" id="ARBA00008791"/>
    </source>
</evidence>
<proteinExistence type="inferred from homology"/>
<evidence type="ECO:0000313" key="9">
    <source>
        <dbReference type="EMBL" id="RAK36416.1"/>
    </source>
</evidence>
<evidence type="ECO:0000313" key="10">
    <source>
        <dbReference type="Proteomes" id="UP000249341"/>
    </source>
</evidence>
<evidence type="ECO:0000256" key="4">
    <source>
        <dbReference type="ARBA" id="ARBA00022692"/>
    </source>
</evidence>
<comment type="subcellular location">
    <subcellularLocation>
        <location evidence="1">Cell membrane</location>
        <topology evidence="1">Multi-pass membrane protein</topology>
    </subcellularLocation>
</comment>
<dbReference type="Pfam" id="PF07690">
    <property type="entry name" value="MFS_1"/>
    <property type="match status" value="1"/>
</dbReference>
<reference evidence="9 10" key="1">
    <citation type="submission" date="2018-06" db="EMBL/GenBank/DDBJ databases">
        <title>Genomic Encyclopedia of Type Strains, Phase III (KMG-III): the genomes of soil and plant-associated and newly described type strains.</title>
        <authorList>
            <person name="Whitman W."/>
        </authorList>
    </citation>
    <scope>NUCLEOTIDE SEQUENCE [LARGE SCALE GENOMIC DNA]</scope>
    <source>
        <strain evidence="9 10">CGMCC 4.7090</strain>
    </source>
</reference>
<feature type="transmembrane region" description="Helical" evidence="7">
    <location>
        <begin position="423"/>
        <end position="441"/>
    </location>
</feature>
<dbReference type="InterPro" id="IPR006016">
    <property type="entry name" value="UspA"/>
</dbReference>
<dbReference type="AlphaFoldDB" id="A0A327ZCF9"/>
<dbReference type="Pfam" id="PF00582">
    <property type="entry name" value="Usp"/>
    <property type="match status" value="1"/>
</dbReference>
<dbReference type="PANTHER" id="PTHR19432">
    <property type="entry name" value="SUGAR TRANSPORTER"/>
    <property type="match status" value="1"/>
</dbReference>
<keyword evidence="5 7" id="KW-1133">Transmembrane helix</keyword>
<comment type="similarity">
    <text evidence="2">Belongs to the universal stress protein A family.</text>
</comment>
<dbReference type="InterPro" id="IPR014729">
    <property type="entry name" value="Rossmann-like_a/b/a_fold"/>
</dbReference>
<feature type="transmembrane region" description="Helical" evidence="7">
    <location>
        <begin position="388"/>
        <end position="411"/>
    </location>
</feature>
<keyword evidence="3" id="KW-0813">Transport</keyword>
<dbReference type="InterPro" id="IPR020846">
    <property type="entry name" value="MFS_dom"/>
</dbReference>
<dbReference type="Gene3D" id="1.20.1250.20">
    <property type="entry name" value="MFS general substrate transporter like domains"/>
    <property type="match status" value="2"/>
</dbReference>
<dbReference type="EMBL" id="QLMJ01000008">
    <property type="protein sequence ID" value="RAK36416.1"/>
    <property type="molecule type" value="Genomic_DNA"/>
</dbReference>
<dbReference type="InterPro" id="IPR006015">
    <property type="entry name" value="Universal_stress_UspA"/>
</dbReference>
<gene>
    <name evidence="9" type="ORF">B0I29_1085</name>
</gene>
<dbReference type="PRINTS" id="PR01438">
    <property type="entry name" value="UNVRSLSTRESS"/>
</dbReference>
<feature type="transmembrane region" description="Helical" evidence="7">
    <location>
        <begin position="330"/>
        <end position="347"/>
    </location>
</feature>
<feature type="transmembrane region" description="Helical" evidence="7">
    <location>
        <begin position="101"/>
        <end position="126"/>
    </location>
</feature>
<evidence type="ECO:0000259" key="8">
    <source>
        <dbReference type="PROSITE" id="PS50850"/>
    </source>
</evidence>
<keyword evidence="6 7" id="KW-0472">Membrane</keyword>
<protein>
    <submittedName>
        <fullName evidence="9">Maltose/moltooligosaccharide transporter</fullName>
    </submittedName>
</protein>
<keyword evidence="4 7" id="KW-0812">Transmembrane</keyword>
<feature type="transmembrane region" description="Helical" evidence="7">
    <location>
        <begin position="191"/>
        <end position="212"/>
    </location>
</feature>
<feature type="transmembrane region" description="Helical" evidence="7">
    <location>
        <begin position="256"/>
        <end position="273"/>
    </location>
</feature>
<dbReference type="Gene3D" id="3.40.50.620">
    <property type="entry name" value="HUPs"/>
    <property type="match status" value="1"/>
</dbReference>
<dbReference type="RefSeq" id="WP_111650260.1">
    <property type="nucleotide sequence ID" value="NZ_JACHWI010000007.1"/>
</dbReference>
<evidence type="ECO:0000256" key="6">
    <source>
        <dbReference type="ARBA" id="ARBA00023136"/>
    </source>
</evidence>
<dbReference type="InterPro" id="IPR036259">
    <property type="entry name" value="MFS_trans_sf"/>
</dbReference>
<dbReference type="Proteomes" id="UP000249341">
    <property type="component" value="Unassembled WGS sequence"/>
</dbReference>
<feature type="transmembrane region" description="Helical" evidence="7">
    <location>
        <begin position="23"/>
        <end position="41"/>
    </location>
</feature>
<keyword evidence="10" id="KW-1185">Reference proteome</keyword>
<evidence type="ECO:0000256" key="1">
    <source>
        <dbReference type="ARBA" id="ARBA00004651"/>
    </source>
</evidence>
<dbReference type="GO" id="GO:0022857">
    <property type="term" value="F:transmembrane transporter activity"/>
    <property type="evidence" value="ECO:0007669"/>
    <property type="project" value="InterPro"/>
</dbReference>
<dbReference type="SUPFAM" id="SSF52402">
    <property type="entry name" value="Adenine nucleotide alpha hydrolases-like"/>
    <property type="match status" value="1"/>
</dbReference>
<sequence length="628" mass="67400">MTTTLTATVTTDAERKPLMSGPALLMMNLGFFGVQFSFGLTQSAVNPLFLLIGASPEQLPILNLAGPVTGLIIQPLIGAISDRTWHPRWGRRRPFITAGALLCAVILFLFPFVGILWLAVVCFWLLDAGNNTSMEPYRAFISDRLPKSQLARGFLTQSMFTGAGAVLANLSLFLLEKVEPLQKTAGNGIPYWMYVCFMIGTFCILLTVLTAMARTQELVPSDADLAEMRAAPKGLHHAIREIADAVRVMPVAMHKIGVVFLFQWYAMFIYWQFVAVSLGETVFGTTPQEGGPAWEEAIGWSGLQNASYNFVTMVSALFLVGFARRIGAKRVHAVALGMAALSLVWLARIDNQYVALIPMIGLGVFWASAVGVPYLMVASMVPAKRTGVYMGILNMMIVVPMLIQTVTFGWIFEHLLDGKGSNAILLAGVLLGIGAIAMLWVNPPDEADESPIVPLGSKRSITVYDRVVVGSDGTPTSLYAVDRAAEVAQAAQARLVVVTAYREGSSAPTEPGAHQDLYGVDVARDALSKSVTGLTKERARYIDQRLVAGDPAQALLDAVGADPANLIVVGNRGLGASHGQLLGSVPAAVVKNAICDVLVVQTAALDEERMFSAADRADRDDPSGDQSS</sequence>
<dbReference type="OrthoDB" id="7584869at2"/>
<evidence type="ECO:0000256" key="7">
    <source>
        <dbReference type="SAM" id="Phobius"/>
    </source>
</evidence>
<accession>A0A327ZCF9</accession>
<feature type="domain" description="Major facilitator superfamily (MFS) profile" evidence="8">
    <location>
        <begin position="23"/>
        <end position="446"/>
    </location>
</feature>
<feature type="transmembrane region" description="Helical" evidence="7">
    <location>
        <begin position="61"/>
        <end position="80"/>
    </location>
</feature>
<organism evidence="9 10">
    <name type="scientific">Actinoplanes lutulentus</name>
    <dbReference type="NCBI Taxonomy" id="1287878"/>
    <lineage>
        <taxon>Bacteria</taxon>
        <taxon>Bacillati</taxon>
        <taxon>Actinomycetota</taxon>
        <taxon>Actinomycetes</taxon>
        <taxon>Micromonosporales</taxon>
        <taxon>Micromonosporaceae</taxon>
        <taxon>Actinoplanes</taxon>
    </lineage>
</organism>
<dbReference type="InterPro" id="IPR011701">
    <property type="entry name" value="MFS"/>
</dbReference>
<dbReference type="CDD" id="cd00293">
    <property type="entry name" value="USP-like"/>
    <property type="match status" value="1"/>
</dbReference>
<dbReference type="GO" id="GO:0005886">
    <property type="term" value="C:plasma membrane"/>
    <property type="evidence" value="ECO:0007669"/>
    <property type="project" value="UniProtKB-SubCell"/>
</dbReference>
<dbReference type="PROSITE" id="PS50850">
    <property type="entry name" value="MFS"/>
    <property type="match status" value="1"/>
</dbReference>